<comment type="catalytic activity">
    <reaction evidence="1">
        <text>Preferential cleavage with hydrophobic residues at P2, P1 and P1'.</text>
        <dbReference type="EC" id="3.4.22.10"/>
    </reaction>
</comment>
<evidence type="ECO:0000256" key="8">
    <source>
        <dbReference type="ARBA" id="ARBA00022801"/>
    </source>
</evidence>
<dbReference type="PRINTS" id="PR00797">
    <property type="entry name" value="STREPTOPAIN"/>
</dbReference>
<dbReference type="Proteomes" id="UP000184032">
    <property type="component" value="Unassembled WGS sequence"/>
</dbReference>
<feature type="domain" description="SLH" evidence="17">
    <location>
        <begin position="1479"/>
        <end position="1542"/>
    </location>
</feature>
<dbReference type="InterPro" id="IPR001119">
    <property type="entry name" value="SLH_dom"/>
</dbReference>
<evidence type="ECO:0000256" key="6">
    <source>
        <dbReference type="ARBA" id="ARBA00022670"/>
    </source>
</evidence>
<dbReference type="Gene3D" id="1.20.1270.90">
    <property type="entry name" value="AF1782-like"/>
    <property type="match status" value="3"/>
</dbReference>
<dbReference type="Gene3D" id="1.20.1270.70">
    <property type="entry name" value="Designed single chain three-helix bundle"/>
    <property type="match status" value="5"/>
</dbReference>
<evidence type="ECO:0000256" key="1">
    <source>
        <dbReference type="ARBA" id="ARBA00001285"/>
    </source>
</evidence>
<gene>
    <name evidence="18" type="ORF">SAMN02745245_00499</name>
</gene>
<comment type="subcellular location">
    <subcellularLocation>
        <location evidence="2">Host cytoplasm</location>
    </subcellularLocation>
    <subcellularLocation>
        <location evidence="14">Host extracellular space</location>
    </subcellularLocation>
</comment>
<keyword evidence="19" id="KW-1185">Reference proteome</keyword>
<accession>A0A1M5Q5Y9</accession>
<evidence type="ECO:0000256" key="14">
    <source>
        <dbReference type="ARBA" id="ARBA00034475"/>
    </source>
</evidence>
<sequence length="1599" mass="178089">MKKGFFKRFLTVLFVTILLVTSLPISTFANEDLKAQDTSFNEFIARDVEVGGETRTSKGAENVAVEFLSQLGSGKSKRVFHDEEIIDLEQVYPEEVSQRSLFSSDDAPELFIFNNADSGFVIVSGDKRATDILGYSDEGSFNYDKAPEYVKDWIGEYENQIQYIRNNPKEFKCVIDEKVLLRDEHGATSQTVAPFLNDIKWDQLDPYNLLAPEYEAGKKSATGCVATAMAQVMKYYNYPTKGVKDTSYDWRNPYTGVVTNLSSDISNHTYDWDNMPKSYIGVTDEAQRQNVAQLMYDAGVAAKMEYGESSGTASLYAGQAFVENFGYDEGLKDLYRSSYSKEDWQNIVREELIEKRPVFYGGSGKSGGHQFILDGYDDNNLYHVNWGWGGMANGYYALDAMNPTSLGTGAAGGTYNMHQEILVGIKPKDENIVDKTIRAENTGKLINYDSKQEVSDLNNGPYTTSKSELLISKWNLFVESLSGFQGEYGLGLEINGEIKLFQTINNMEVGQYGSQQAIIWQNLDYVTDGDYELKMYKKATDETSFSEIPSKTNKSDVIKVRLEGDKVTYYLDDLDSVNLELLDFSRDPGWELYSGSTAKFNANIKNNGNEEYNSLIYIELENKTSGQKYIIGESQIVLSEGETKNFNINDDITYNNNPIPVGEYTAKIIYNKGNTQDEIATGSYEYLGNGIDVEIKEKVLGQMNILENPRFVENTNPKIVSKPSDLNIVVKIKAIGGLVEGSFSAVVAEYGTANELMNFSSKAFRIEKDMEQDIILENSDTSQLVDGKDYWIFMFYGQTQLNEQLIFTYKKVETVDKTALESKITEAESKKKEDYTAESFKVLEDALANAKTVNENDNATQDDVDKALANLTKAVDALVEKEPEPTVDKTALQAKYDEVKDKAKGNYTDDSWNAFETARNAAKTVLDKADATQAEVNTALANLTTVIAGLAEKEPEPTVDKTALQAKYDEVKDKVQDNYTDDSWNSFTTARDSAQAILEKVDATQTEVDDALANLTTAVEGLVEKEPEPTVNKDALQTKYDEVKDKAKDNYTDDSWNAFETAREAAKNILDKVDATQTEVNTALNNLTTAITNLKEKANKTALVEKIADAESKKKEDYTAESFKVLEDALANANTVNENDNATQDEVNNALSNLNTAINGLVAKPVAPTVDKTALQAKYDEVKDKAKDNYTDGSWTVFITARDAAKSVLENDDATQEEVNTALANLNTAVAGLAEKEPEPAVDKTALQAKYDEVKNKAKDNYTDESWNAFETVRNNAKTVLDKADATQTEVDDALSDLNTSIGNLEENEPEPTVDKSKLSEKISEAEKIDEGKYTSSSVANLKDALEKAKITLNDLSASQEEVDTAFRNLNSAIKSLNLKEGKEESSSGSSSSGSWNWAPSKATKEVSKNTVISKEVVSTNDFKDIDNHWAKDIIKYVVEKGYFNGVDKYNFAPNQKATRGEFITVLGRLAKVDVSKYQIAKAKDLNKGVFYEPYVNWAFEVGIVKGYEDGTFRGEDNISREEMAVLLYNTLKYMKVDLGESSNELFKDQDKISDWAIESVNFLKAGEFIKGKEDNKFDPKANLTRAEIAQIIYNVIQK</sequence>
<dbReference type="GO" id="GO:0006508">
    <property type="term" value="P:proteolysis"/>
    <property type="evidence" value="ECO:0007669"/>
    <property type="project" value="UniProtKB-KW"/>
</dbReference>
<keyword evidence="8" id="KW-0378">Hydrolase</keyword>
<dbReference type="GO" id="GO:0008234">
    <property type="term" value="F:cysteine-type peptidase activity"/>
    <property type="evidence" value="ECO:0007669"/>
    <property type="project" value="UniProtKB-KW"/>
</dbReference>
<dbReference type="InterPro" id="IPR000200">
    <property type="entry name" value="Peptidase_C10"/>
</dbReference>
<dbReference type="Pfam" id="PF13734">
    <property type="entry name" value="Inhibitor_I69"/>
    <property type="match status" value="1"/>
</dbReference>
<dbReference type="STRING" id="1120995.SAMN02745245_00499"/>
<dbReference type="OrthoDB" id="2985276at2"/>
<dbReference type="GO" id="GO:0043655">
    <property type="term" value="C:host extracellular space"/>
    <property type="evidence" value="ECO:0007669"/>
    <property type="project" value="UniProtKB-SubCell"/>
</dbReference>
<evidence type="ECO:0000256" key="13">
    <source>
        <dbReference type="ARBA" id="ARBA00032428"/>
    </source>
</evidence>
<dbReference type="Pfam" id="PF00395">
    <property type="entry name" value="SLH"/>
    <property type="match status" value="3"/>
</dbReference>
<dbReference type="Gene3D" id="3.90.70.50">
    <property type="entry name" value="Peptidase C10, streptopain"/>
    <property type="match status" value="2"/>
</dbReference>
<evidence type="ECO:0000256" key="3">
    <source>
        <dbReference type="ARBA" id="ARBA00009693"/>
    </source>
</evidence>
<feature type="domain" description="SLH" evidence="17">
    <location>
        <begin position="1544"/>
        <end position="1599"/>
    </location>
</feature>
<evidence type="ECO:0000256" key="7">
    <source>
        <dbReference type="ARBA" id="ARBA00022729"/>
    </source>
</evidence>
<keyword evidence="6" id="KW-0645">Protease</keyword>
<dbReference type="InterPro" id="IPR051465">
    <property type="entry name" value="Cell_Envelope_Struct_Comp"/>
</dbReference>
<evidence type="ECO:0000256" key="4">
    <source>
        <dbReference type="ARBA" id="ARBA00012576"/>
    </source>
</evidence>
<keyword evidence="7" id="KW-0732">Signal</keyword>
<dbReference type="Pfam" id="PF07554">
    <property type="entry name" value="FIVAR"/>
    <property type="match status" value="8"/>
</dbReference>
<dbReference type="RefSeq" id="WP_073183438.1">
    <property type="nucleotide sequence ID" value="NZ_FQXI01000002.1"/>
</dbReference>
<organism evidence="18 19">
    <name type="scientific">Anaerosphaera aminiphila DSM 21120</name>
    <dbReference type="NCBI Taxonomy" id="1120995"/>
    <lineage>
        <taxon>Bacteria</taxon>
        <taxon>Bacillati</taxon>
        <taxon>Bacillota</taxon>
        <taxon>Tissierellia</taxon>
        <taxon>Tissierellales</taxon>
        <taxon>Peptoniphilaceae</taxon>
        <taxon>Anaerosphaera</taxon>
    </lineage>
</organism>
<evidence type="ECO:0000256" key="10">
    <source>
        <dbReference type="ARBA" id="ARBA00023200"/>
    </source>
</evidence>
<evidence type="ECO:0000259" key="17">
    <source>
        <dbReference type="PROSITE" id="PS51272"/>
    </source>
</evidence>
<dbReference type="PROSITE" id="PS51272">
    <property type="entry name" value="SLH"/>
    <property type="match status" value="3"/>
</dbReference>
<evidence type="ECO:0000256" key="2">
    <source>
        <dbReference type="ARBA" id="ARBA00004192"/>
    </source>
</evidence>
<dbReference type="EC" id="3.4.22.10" evidence="4"/>
<keyword evidence="9" id="KW-0788">Thiol protease</keyword>
<dbReference type="PANTHER" id="PTHR43308:SF5">
    <property type="entry name" value="S-LAYER PROTEIN _ PEPTIDOGLYCAN ENDO-BETA-N-ACETYLGLUCOSAMINIDASE"/>
    <property type="match status" value="1"/>
</dbReference>
<feature type="region of interest" description="Disordered" evidence="16">
    <location>
        <begin position="1380"/>
        <end position="1400"/>
    </location>
</feature>
<feature type="active site" description="Proton acceptor" evidence="15">
    <location>
        <position position="369"/>
    </location>
</feature>
<evidence type="ECO:0000256" key="5">
    <source>
        <dbReference type="ARBA" id="ARBA00019136"/>
    </source>
</evidence>
<dbReference type="SUPFAM" id="SSF54001">
    <property type="entry name" value="Cysteine proteinases"/>
    <property type="match status" value="1"/>
</dbReference>
<evidence type="ECO:0000313" key="18">
    <source>
        <dbReference type="EMBL" id="SHH08943.1"/>
    </source>
</evidence>
<dbReference type="InterPro" id="IPR025896">
    <property type="entry name" value="Spi_Prtas-inh"/>
</dbReference>
<dbReference type="PANTHER" id="PTHR43308">
    <property type="entry name" value="OUTER MEMBRANE PROTEIN ALPHA-RELATED"/>
    <property type="match status" value="1"/>
</dbReference>
<evidence type="ECO:0000256" key="9">
    <source>
        <dbReference type="ARBA" id="ARBA00022807"/>
    </source>
</evidence>
<dbReference type="GO" id="GO:0030430">
    <property type="term" value="C:host cell cytoplasm"/>
    <property type="evidence" value="ECO:0007669"/>
    <property type="project" value="UniProtKB-SubCell"/>
</dbReference>
<feature type="domain" description="SLH" evidence="17">
    <location>
        <begin position="1418"/>
        <end position="1478"/>
    </location>
</feature>
<dbReference type="EMBL" id="FQXI01000002">
    <property type="protein sequence ID" value="SHH08943.1"/>
    <property type="molecule type" value="Genomic_DNA"/>
</dbReference>
<name>A0A1M5Q5Y9_9FIRM</name>
<proteinExistence type="inferred from homology"/>
<reference evidence="18 19" key="1">
    <citation type="submission" date="2016-11" db="EMBL/GenBank/DDBJ databases">
        <authorList>
            <person name="Jaros S."/>
            <person name="Januszkiewicz K."/>
            <person name="Wedrychowicz H."/>
        </authorList>
    </citation>
    <scope>NUCLEOTIDE SEQUENCE [LARGE SCALE GENOMIC DNA]</scope>
    <source>
        <strain evidence="18 19">DSM 21120</strain>
    </source>
</reference>
<dbReference type="Pfam" id="PF01640">
    <property type="entry name" value="Peptidase_C10"/>
    <property type="match status" value="1"/>
</dbReference>
<protein>
    <recommendedName>
        <fullName evidence="5">Streptopain</fullName>
        <ecNumber evidence="4">3.4.22.10</ecNumber>
    </recommendedName>
    <alternativeName>
        <fullName evidence="11">Exotoxin type B</fullName>
    </alternativeName>
    <alternativeName>
        <fullName evidence="13">SPE B</fullName>
    </alternativeName>
    <alternativeName>
        <fullName evidence="12">Streptococcus peptidase A</fullName>
    </alternativeName>
</protein>
<dbReference type="InterPro" id="IPR038765">
    <property type="entry name" value="Papain-like_cys_pep_sf"/>
</dbReference>
<feature type="active site" description="Nucleophile" evidence="15">
    <location>
        <position position="224"/>
    </location>
</feature>
<evidence type="ECO:0000256" key="15">
    <source>
        <dbReference type="PIRSR" id="PIRSR600200-1"/>
    </source>
</evidence>
<evidence type="ECO:0000256" key="12">
    <source>
        <dbReference type="ARBA" id="ARBA00030366"/>
    </source>
</evidence>
<evidence type="ECO:0000256" key="11">
    <source>
        <dbReference type="ARBA" id="ARBA00029717"/>
    </source>
</evidence>
<evidence type="ECO:0000313" key="19">
    <source>
        <dbReference type="Proteomes" id="UP000184032"/>
    </source>
</evidence>
<evidence type="ECO:0000256" key="16">
    <source>
        <dbReference type="SAM" id="MobiDB-lite"/>
    </source>
</evidence>
<dbReference type="InterPro" id="IPR044934">
    <property type="entry name" value="Streptopain_sf"/>
</dbReference>
<keyword evidence="10" id="KW-1035">Host cytoplasm</keyword>
<comment type="similarity">
    <text evidence="3">Belongs to the peptidase C10 family.</text>
</comment>